<protein>
    <submittedName>
        <fullName evidence="1">Uncharacterized protein</fullName>
    </submittedName>
</protein>
<sequence length="135" mass="15525">MDIRPILKENLVFHYQKTFNSLENILNHLGELSFYLSMNSSSISLSSSKVGRIDINRQLEYNAWILNQEIFDDFGAALSCFHIGYFKQCQSLLRGAIELTIQLWKSKLVEVPGNNIIDPWIDGMTISLSVTHLFR</sequence>
<keyword evidence="2" id="KW-1185">Reference proteome</keyword>
<dbReference type="AlphaFoldDB" id="A0A364XTN4"/>
<name>A0A364XTN4_9BACT</name>
<reference evidence="1 2" key="1">
    <citation type="submission" date="2018-06" db="EMBL/GenBank/DDBJ databases">
        <title>Chryseolinea flavus sp. nov., a member of the phylum Bacteroidetes isolated from soil.</title>
        <authorList>
            <person name="Li Y."/>
            <person name="Wang J."/>
        </authorList>
    </citation>
    <scope>NUCLEOTIDE SEQUENCE [LARGE SCALE GENOMIC DNA]</scope>
    <source>
        <strain evidence="1 2">SDU1-6</strain>
    </source>
</reference>
<gene>
    <name evidence="1" type="ORF">DQQ10_27375</name>
</gene>
<evidence type="ECO:0000313" key="1">
    <source>
        <dbReference type="EMBL" id="RAV97635.1"/>
    </source>
</evidence>
<dbReference type="Proteomes" id="UP000251889">
    <property type="component" value="Unassembled WGS sequence"/>
</dbReference>
<organism evidence="1 2">
    <name type="scientific">Pseudochryseolinea flava</name>
    <dbReference type="NCBI Taxonomy" id="2059302"/>
    <lineage>
        <taxon>Bacteria</taxon>
        <taxon>Pseudomonadati</taxon>
        <taxon>Bacteroidota</taxon>
        <taxon>Cytophagia</taxon>
        <taxon>Cytophagales</taxon>
        <taxon>Fulvivirgaceae</taxon>
        <taxon>Pseudochryseolinea</taxon>
    </lineage>
</organism>
<dbReference type="EMBL" id="QMFY01000032">
    <property type="protein sequence ID" value="RAV97635.1"/>
    <property type="molecule type" value="Genomic_DNA"/>
</dbReference>
<proteinExistence type="predicted"/>
<evidence type="ECO:0000313" key="2">
    <source>
        <dbReference type="Proteomes" id="UP000251889"/>
    </source>
</evidence>
<accession>A0A364XTN4</accession>
<comment type="caution">
    <text evidence="1">The sequence shown here is derived from an EMBL/GenBank/DDBJ whole genome shotgun (WGS) entry which is preliminary data.</text>
</comment>